<protein>
    <submittedName>
        <fullName evidence="2">Uncharacterized protein</fullName>
    </submittedName>
</protein>
<reference evidence="2" key="1">
    <citation type="submission" date="2012-12" db="EMBL/GenBank/DDBJ databases">
        <title>Identification and characterization of a phenylalanine ammonia-lyase gene family in Isatis indigotica Fort.</title>
        <authorList>
            <person name="Liu Q."/>
            <person name="Chen J."/>
            <person name="Zhou X."/>
            <person name="Di P."/>
            <person name="Xiao Y."/>
            <person name="Xuan H."/>
            <person name="Zhang L."/>
            <person name="Chen W."/>
        </authorList>
    </citation>
    <scope>NUCLEOTIDE SEQUENCE</scope>
    <source>
        <tissue evidence="2">Salivary gland</tissue>
    </source>
</reference>
<keyword evidence="1" id="KW-1133">Transmembrane helix</keyword>
<dbReference type="AlphaFoldDB" id="A0A0K8REE5"/>
<organism evidence="2">
    <name type="scientific">Ixodes ricinus</name>
    <name type="common">Common tick</name>
    <name type="synonym">Acarus ricinus</name>
    <dbReference type="NCBI Taxonomy" id="34613"/>
    <lineage>
        <taxon>Eukaryota</taxon>
        <taxon>Metazoa</taxon>
        <taxon>Ecdysozoa</taxon>
        <taxon>Arthropoda</taxon>
        <taxon>Chelicerata</taxon>
        <taxon>Arachnida</taxon>
        <taxon>Acari</taxon>
        <taxon>Parasitiformes</taxon>
        <taxon>Ixodida</taxon>
        <taxon>Ixodoidea</taxon>
        <taxon>Ixodidae</taxon>
        <taxon>Ixodinae</taxon>
        <taxon>Ixodes</taxon>
    </lineage>
</organism>
<proteinExistence type="evidence at transcript level"/>
<keyword evidence="1" id="KW-0472">Membrane</keyword>
<feature type="transmembrane region" description="Helical" evidence="1">
    <location>
        <begin position="53"/>
        <end position="72"/>
    </location>
</feature>
<accession>A0A0K8REE5</accession>
<keyword evidence="1" id="KW-0812">Transmembrane</keyword>
<dbReference type="EMBL" id="GADI01004271">
    <property type="protein sequence ID" value="JAA69537.1"/>
    <property type="molecule type" value="mRNA"/>
</dbReference>
<name>A0A0K8REE5_IXORI</name>
<evidence type="ECO:0000313" key="2">
    <source>
        <dbReference type="EMBL" id="JAA69537.1"/>
    </source>
</evidence>
<sequence length="82" mass="9044">METAAPNQAPRRSVSLLEGAARTTLSPLAVGSMTYCFVHIGQQVLRVGYRTKYRVMVPSLISAAAAAYTTVWKMREHNLLPH</sequence>
<evidence type="ECO:0000256" key="1">
    <source>
        <dbReference type="SAM" id="Phobius"/>
    </source>
</evidence>